<dbReference type="PANTHER" id="PTHR18964:SF149">
    <property type="entry name" value="BIFUNCTIONAL UDP-N-ACETYLGLUCOSAMINE 2-EPIMERASE_N-ACETYLMANNOSAMINE KINASE"/>
    <property type="match status" value="1"/>
</dbReference>
<gene>
    <name evidence="2" type="ORF">GCM10023235_10220</name>
</gene>
<accession>A0ABP9DDR6</accession>
<dbReference type="InterPro" id="IPR043129">
    <property type="entry name" value="ATPase_NBD"/>
</dbReference>
<keyword evidence="3" id="KW-1185">Reference proteome</keyword>
<dbReference type="SUPFAM" id="SSF53067">
    <property type="entry name" value="Actin-like ATPase domain"/>
    <property type="match status" value="1"/>
</dbReference>
<dbReference type="RefSeq" id="WP_345695551.1">
    <property type="nucleotide sequence ID" value="NZ_BAABIS010000001.1"/>
</dbReference>
<dbReference type="EMBL" id="BAABIS010000001">
    <property type="protein sequence ID" value="GAA4837191.1"/>
    <property type="molecule type" value="Genomic_DNA"/>
</dbReference>
<reference evidence="3" key="1">
    <citation type="journal article" date="2019" name="Int. J. Syst. Evol. Microbiol.">
        <title>The Global Catalogue of Microorganisms (GCM) 10K type strain sequencing project: providing services to taxonomists for standard genome sequencing and annotation.</title>
        <authorList>
            <consortium name="The Broad Institute Genomics Platform"/>
            <consortium name="The Broad Institute Genome Sequencing Center for Infectious Disease"/>
            <person name="Wu L."/>
            <person name="Ma J."/>
        </authorList>
    </citation>
    <scope>NUCLEOTIDE SEQUENCE [LARGE SCALE GENOMIC DNA]</scope>
    <source>
        <strain evidence="3">JCM 13006</strain>
    </source>
</reference>
<dbReference type="PANTHER" id="PTHR18964">
    <property type="entry name" value="ROK (REPRESSOR, ORF, KINASE) FAMILY"/>
    <property type="match status" value="1"/>
</dbReference>
<sequence length="324" mass="31914">MTGPVTVAALDVGGTSIKASILDAHGAVLHRESVVTGVRDGRDAVTENVLALARRLVDGFGCAAAGIALPGVVDEAAGTAVRSAALDWRDVPVRRWAEDELDVPVAIGHGVRAGALAEARLGAGRGCPSFLFVSVGTGIAGASVLDGRAEQGDGGGAGGIGHLVVRPGGPECACGGRGCLEGVASASAVARRYRAAGGAAPGGQVSAQEVQWRARAGDALAEAVWRDAVAALADGLAAAATVLDPHCVIVGGGLSRAGAALFAPLRRAFAHRLAFRSAPRLVEAGLGDRAGSLGAGLLALELLGHSLEALALEPATAAVVGGLG</sequence>
<name>A0ABP9DDR6_9ACTN</name>
<protein>
    <submittedName>
        <fullName evidence="2">ROK family protein</fullName>
    </submittedName>
</protein>
<comment type="similarity">
    <text evidence="1">Belongs to the ROK (NagC/XylR) family.</text>
</comment>
<organism evidence="2 3">
    <name type="scientific">Kitasatospora terrestris</name>
    <dbReference type="NCBI Taxonomy" id="258051"/>
    <lineage>
        <taxon>Bacteria</taxon>
        <taxon>Bacillati</taxon>
        <taxon>Actinomycetota</taxon>
        <taxon>Actinomycetes</taxon>
        <taxon>Kitasatosporales</taxon>
        <taxon>Streptomycetaceae</taxon>
        <taxon>Kitasatospora</taxon>
    </lineage>
</organism>
<proteinExistence type="inferred from homology"/>
<comment type="caution">
    <text evidence="2">The sequence shown here is derived from an EMBL/GenBank/DDBJ whole genome shotgun (WGS) entry which is preliminary data.</text>
</comment>
<dbReference type="InterPro" id="IPR000600">
    <property type="entry name" value="ROK"/>
</dbReference>
<dbReference type="Proteomes" id="UP001501752">
    <property type="component" value="Unassembled WGS sequence"/>
</dbReference>
<dbReference type="Gene3D" id="3.30.420.40">
    <property type="match status" value="2"/>
</dbReference>
<evidence type="ECO:0000256" key="1">
    <source>
        <dbReference type="ARBA" id="ARBA00006479"/>
    </source>
</evidence>
<evidence type="ECO:0000313" key="2">
    <source>
        <dbReference type="EMBL" id="GAA4837191.1"/>
    </source>
</evidence>
<dbReference type="Pfam" id="PF00480">
    <property type="entry name" value="ROK"/>
    <property type="match status" value="1"/>
</dbReference>
<evidence type="ECO:0000313" key="3">
    <source>
        <dbReference type="Proteomes" id="UP001501752"/>
    </source>
</evidence>